<evidence type="ECO:0000259" key="3">
    <source>
        <dbReference type="Pfam" id="PF03703"/>
    </source>
</evidence>
<feature type="domain" description="YdbS-like PH" evidence="3">
    <location>
        <begin position="66"/>
        <end position="134"/>
    </location>
</feature>
<feature type="compositionally biased region" description="Low complexity" evidence="1">
    <location>
        <begin position="9"/>
        <end position="22"/>
    </location>
</feature>
<evidence type="ECO:0000256" key="2">
    <source>
        <dbReference type="SAM" id="Phobius"/>
    </source>
</evidence>
<dbReference type="PANTHER" id="PTHR35688">
    <property type="entry name" value="NAD(P)-LINKED OXIDOREDUCTASE SUPERFAMILY PROTEIN"/>
    <property type="match status" value="1"/>
</dbReference>
<keyword evidence="2" id="KW-0812">Transmembrane</keyword>
<keyword evidence="2" id="KW-0472">Membrane</keyword>
<dbReference type="PANTHER" id="PTHR35688:SF2">
    <property type="entry name" value="NAD(P)-LINKED OXIDOREDUCTASE SUPERFAMILY PROTEIN"/>
    <property type="match status" value="1"/>
</dbReference>
<dbReference type="AlphaFoldDB" id="A0A165AEL5"/>
<evidence type="ECO:0000256" key="1">
    <source>
        <dbReference type="SAM" id="MobiDB-lite"/>
    </source>
</evidence>
<dbReference type="InterPro" id="IPR005182">
    <property type="entry name" value="YdbS-like_PH"/>
</dbReference>
<reference evidence="5" key="1">
    <citation type="submission" date="2016-02" db="EMBL/GenBank/DDBJ databases">
        <authorList>
            <person name="liu f."/>
        </authorList>
    </citation>
    <scope>NUCLEOTIDE SEQUENCE [LARGE SCALE GENOMIC DNA]</scope>
</reference>
<proteinExistence type="predicted"/>
<evidence type="ECO:0000313" key="5">
    <source>
        <dbReference type="Proteomes" id="UP000182631"/>
    </source>
</evidence>
<keyword evidence="5" id="KW-1185">Reference proteome</keyword>
<keyword evidence="2" id="KW-1133">Transmembrane helix</keyword>
<evidence type="ECO:0000313" key="4">
    <source>
        <dbReference type="EMBL" id="SAY38343.1"/>
    </source>
</evidence>
<dbReference type="EMBL" id="FITM01000022">
    <property type="protein sequence ID" value="SAY38343.1"/>
    <property type="molecule type" value="Genomic_DNA"/>
</dbReference>
<dbReference type="Proteomes" id="UP000182631">
    <property type="component" value="Unassembled WGS sequence"/>
</dbReference>
<protein>
    <recommendedName>
        <fullName evidence="3">YdbS-like PH domain-containing protein</fullName>
    </recommendedName>
</protein>
<feature type="region of interest" description="Disordered" evidence="1">
    <location>
        <begin position="1"/>
        <end position="22"/>
    </location>
</feature>
<organism evidence="4 5">
    <name type="scientific">Candidatus Synechococcus spongiarum</name>
    <dbReference type="NCBI Taxonomy" id="431041"/>
    <lineage>
        <taxon>Bacteria</taxon>
        <taxon>Bacillati</taxon>
        <taxon>Cyanobacteriota</taxon>
        <taxon>Cyanophyceae</taxon>
        <taxon>Synechococcales</taxon>
        <taxon>Synechococcaceae</taxon>
        <taxon>Synechococcus</taxon>
    </lineage>
</organism>
<feature type="transmembrane region" description="Helical" evidence="2">
    <location>
        <begin position="41"/>
        <end position="66"/>
    </location>
</feature>
<dbReference type="Pfam" id="PF03703">
    <property type="entry name" value="bPH_2"/>
    <property type="match status" value="1"/>
</dbReference>
<name>A0A165AEL5_9SYNE</name>
<gene>
    <name evidence="4" type="ORF">FLM9_201</name>
</gene>
<sequence>MPMSEESSDQSTASSAPASRPAKAAATEEVLYEGGPHPMDLVFGLLAALTVVGIPLAVGAVVRALWLRFRITDRTIAVKGGFWGRTATTVSFGQIREVRSVSRGFGLYGDMVLILKGGGALEMRSLPDYRRWRDLVEERCPGPKAASRRSGQAGFSN</sequence>
<accession>A0A165AEL5</accession>